<dbReference type="GO" id="GO:0003885">
    <property type="term" value="F:D-arabinono-1,4-lactone oxidase activity"/>
    <property type="evidence" value="ECO:0007669"/>
    <property type="project" value="InterPro"/>
</dbReference>
<dbReference type="InterPro" id="IPR006094">
    <property type="entry name" value="Oxid_FAD_bind_N"/>
</dbReference>
<organism evidence="3 4">
    <name type="scientific">Corynebacterium timonense</name>
    <dbReference type="NCBI Taxonomy" id="441500"/>
    <lineage>
        <taxon>Bacteria</taxon>
        <taxon>Bacillati</taxon>
        <taxon>Actinomycetota</taxon>
        <taxon>Actinomycetes</taxon>
        <taxon>Mycobacteriales</taxon>
        <taxon>Corynebacteriaceae</taxon>
        <taxon>Corynebacterium</taxon>
    </lineage>
</organism>
<dbReference type="EMBL" id="LT629765">
    <property type="protein sequence ID" value="SDR75078.1"/>
    <property type="molecule type" value="Genomic_DNA"/>
</dbReference>
<dbReference type="PANTHER" id="PTHR43762:SF1">
    <property type="entry name" value="D-ARABINONO-1,4-LACTONE OXIDASE"/>
    <property type="match status" value="1"/>
</dbReference>
<dbReference type="Gene3D" id="3.30.70.2520">
    <property type="match status" value="1"/>
</dbReference>
<dbReference type="InterPro" id="IPR016171">
    <property type="entry name" value="Vanillyl_alc_oxidase_C-sub2"/>
</dbReference>
<dbReference type="eggNOG" id="COG0277">
    <property type="taxonomic scope" value="Bacteria"/>
</dbReference>
<dbReference type="SUPFAM" id="SSF56176">
    <property type="entry name" value="FAD-binding/transporter-associated domain-like"/>
    <property type="match status" value="1"/>
</dbReference>
<dbReference type="Gene3D" id="3.30.465.10">
    <property type="match status" value="1"/>
</dbReference>
<dbReference type="Proteomes" id="UP000182237">
    <property type="component" value="Chromosome I"/>
</dbReference>
<dbReference type="Gene3D" id="1.10.45.10">
    <property type="entry name" value="Vanillyl-alcohol Oxidase, Chain A, domain 4"/>
    <property type="match status" value="1"/>
</dbReference>
<evidence type="ECO:0000256" key="1">
    <source>
        <dbReference type="ARBA" id="ARBA00023002"/>
    </source>
</evidence>
<dbReference type="InterPro" id="IPR036318">
    <property type="entry name" value="FAD-bd_PCMH-like_sf"/>
</dbReference>
<evidence type="ECO:0000313" key="4">
    <source>
        <dbReference type="Proteomes" id="UP000182237"/>
    </source>
</evidence>
<feature type="domain" description="FAD-binding PCMH-type" evidence="2">
    <location>
        <begin position="19"/>
        <end position="188"/>
    </location>
</feature>
<dbReference type="Gene3D" id="3.30.43.10">
    <property type="entry name" value="Uridine Diphospho-n-acetylenolpyruvylglucosamine Reductase, domain 2"/>
    <property type="match status" value="1"/>
</dbReference>
<dbReference type="InterPro" id="IPR016167">
    <property type="entry name" value="FAD-bd_PCMH_sub1"/>
</dbReference>
<dbReference type="NCBIfam" id="TIGR01679">
    <property type="entry name" value="bact_FAD_ox"/>
    <property type="match status" value="1"/>
</dbReference>
<evidence type="ECO:0000313" key="3">
    <source>
        <dbReference type="EMBL" id="SDR75078.1"/>
    </source>
</evidence>
<dbReference type="InterPro" id="IPR007173">
    <property type="entry name" value="ALO_C"/>
</dbReference>
<proteinExistence type="predicted"/>
<accession>A0A1H1LKP5</accession>
<dbReference type="Pfam" id="PF01565">
    <property type="entry name" value="FAD_binding_4"/>
    <property type="match status" value="1"/>
</dbReference>
<dbReference type="PANTHER" id="PTHR43762">
    <property type="entry name" value="L-GULONOLACTONE OXIDASE"/>
    <property type="match status" value="1"/>
</dbReference>
<dbReference type="GO" id="GO:0016020">
    <property type="term" value="C:membrane"/>
    <property type="evidence" value="ECO:0007669"/>
    <property type="project" value="InterPro"/>
</dbReference>
<dbReference type="PROSITE" id="PS51387">
    <property type="entry name" value="FAD_PCMH"/>
    <property type="match status" value="1"/>
</dbReference>
<dbReference type="GO" id="GO:0071949">
    <property type="term" value="F:FAD binding"/>
    <property type="evidence" value="ECO:0007669"/>
    <property type="project" value="InterPro"/>
</dbReference>
<keyword evidence="4" id="KW-1185">Reference proteome</keyword>
<dbReference type="PIRSF" id="PIRSF000136">
    <property type="entry name" value="LGO_GLO"/>
    <property type="match status" value="1"/>
</dbReference>
<name>A0A1H1LKP5_9CORY</name>
<protein>
    <submittedName>
        <fullName evidence="3">FAD-linked oxidoreductase</fullName>
    </submittedName>
</protein>
<gene>
    <name evidence="3" type="ORF">SAMN04488539_0253</name>
</gene>
<dbReference type="InterPro" id="IPR016166">
    <property type="entry name" value="FAD-bd_PCMH"/>
</dbReference>
<dbReference type="Pfam" id="PF04030">
    <property type="entry name" value="ALO"/>
    <property type="match status" value="1"/>
</dbReference>
<dbReference type="STRING" id="1203190.GCA_000312345_00517"/>
<dbReference type="InterPro" id="IPR010031">
    <property type="entry name" value="FAD_lactone_oxidase-like"/>
</dbReference>
<sequence>MDTAMSRTRATFTNWSGSVSATPTAFHRPATIAEVAELVRSLPAGQSIRPVGGGHSFTPCAAGEQNMVSLDKLSGLVSVDRATKRVRFLAGTRLRSVPRLLAPFGLALANQGDIDVQSIAGVISTSTHGTGVEWPGFAGTVTALSLIDANGDLQEYSLDADPDALRLVTVSLGALGIVVEVEMQCVDAFDLHAVEGTADLDELLDSWEERARETDHVEAFWFPHTDRAMVKKNTRLEPDRTQKGRGRVTRFVEEELVGNAAFAASLFIARVAPRTTPVLNGIAVGAMGASSYRSPAHEVFATPRRVRFHEMEYAVALEAGPDVVREIREEIDRRDWRIPFPLELRSTAADDVALSTSTGRESMYIAFHVPKAMNPADYFPALEPIFRAAGGRPHWGKMHTLGREDFTELYPRFDEFCALREAMDPQRRFGSPYLHRLFG</sequence>
<dbReference type="OrthoDB" id="9800184at2"/>
<keyword evidence="1" id="KW-0560">Oxidoreductase</keyword>
<reference evidence="3 4" key="1">
    <citation type="submission" date="2016-10" db="EMBL/GenBank/DDBJ databases">
        <authorList>
            <person name="de Groot N.N."/>
        </authorList>
    </citation>
    <scope>NUCLEOTIDE SEQUENCE [LARGE SCALE GENOMIC DNA]</scope>
    <source>
        <strain evidence="3 4">DSM 45434</strain>
    </source>
</reference>
<evidence type="ECO:0000259" key="2">
    <source>
        <dbReference type="PROSITE" id="PS51387"/>
    </source>
</evidence>
<dbReference type="AlphaFoldDB" id="A0A1H1LKP5"/>
<dbReference type="InterPro" id="IPR016169">
    <property type="entry name" value="FAD-bd_PCMH_sub2"/>
</dbReference>